<dbReference type="GO" id="GO:0016818">
    <property type="term" value="F:hydrolase activity, acting on acid anhydrides, in phosphorus-containing anhydrides"/>
    <property type="evidence" value="ECO:0007669"/>
    <property type="project" value="InterPro"/>
</dbReference>
<dbReference type="Pfam" id="PF08797">
    <property type="entry name" value="HIRAN"/>
    <property type="match status" value="1"/>
</dbReference>
<keyword evidence="2" id="KW-0378">Hydrolase</keyword>
<dbReference type="AlphaFoldDB" id="A0A0F0L806"/>
<dbReference type="EMBL" id="JYIW01000025">
    <property type="protein sequence ID" value="KJL28819.1"/>
    <property type="molecule type" value="Genomic_DNA"/>
</dbReference>
<gene>
    <name evidence="4" type="ORF">RS83_02300</name>
</gene>
<name>A0A0F0L806_9MICO</name>
<dbReference type="PATRIC" id="fig|82380.11.peg.2336"/>
<dbReference type="OrthoDB" id="260852at2"/>
<dbReference type="Proteomes" id="UP000033640">
    <property type="component" value="Unassembled WGS sequence"/>
</dbReference>
<evidence type="ECO:0000256" key="1">
    <source>
        <dbReference type="ARBA" id="ARBA00022723"/>
    </source>
</evidence>
<evidence type="ECO:0000256" key="2">
    <source>
        <dbReference type="ARBA" id="ARBA00022801"/>
    </source>
</evidence>
<dbReference type="GO" id="GO:0003676">
    <property type="term" value="F:nucleic acid binding"/>
    <property type="evidence" value="ECO:0007669"/>
    <property type="project" value="InterPro"/>
</dbReference>
<dbReference type="InterPro" id="IPR014905">
    <property type="entry name" value="HIRAN"/>
</dbReference>
<dbReference type="GO" id="GO:0008270">
    <property type="term" value="F:zinc ion binding"/>
    <property type="evidence" value="ECO:0007669"/>
    <property type="project" value="InterPro"/>
</dbReference>
<sequence length="202" mass="21763">MGLLDWLGRRRPPTVSPGSAGTPAEPILVSRRETASGITVSAYAPGGRPDGYVSPYLSADEANELLRLSDRGLPNLRIVEFHGEWWLSETSTGRLVNAGSLALRRLGIWSVRVRGEEHAPGNLRIGPAELVREPENEFDANAVAVYQDGIRCGYWNKGAARSLAKLLDSGRMLSAYAISAHPPKLVAAEPPILAHLIGGLRP</sequence>
<organism evidence="4 5">
    <name type="scientific">Microbacterium oxydans</name>
    <dbReference type="NCBI Taxonomy" id="82380"/>
    <lineage>
        <taxon>Bacteria</taxon>
        <taxon>Bacillati</taxon>
        <taxon>Actinomycetota</taxon>
        <taxon>Actinomycetes</taxon>
        <taxon>Micrococcales</taxon>
        <taxon>Microbacteriaceae</taxon>
        <taxon>Microbacterium</taxon>
    </lineage>
</organism>
<reference evidence="4 5" key="1">
    <citation type="submission" date="2015-02" db="EMBL/GenBank/DDBJ databases">
        <title>Draft genome sequences of ten Microbacterium spp. with emphasis on heavy metal contaminated environments.</title>
        <authorList>
            <person name="Corretto E."/>
        </authorList>
    </citation>
    <scope>NUCLEOTIDE SEQUENCE [LARGE SCALE GENOMIC DNA]</scope>
    <source>
        <strain evidence="4 5">BEL4b</strain>
    </source>
</reference>
<dbReference type="RefSeq" id="WP_156153187.1">
    <property type="nucleotide sequence ID" value="NZ_JYIW01000025.1"/>
</dbReference>
<evidence type="ECO:0000313" key="4">
    <source>
        <dbReference type="EMBL" id="KJL28819.1"/>
    </source>
</evidence>
<comment type="caution">
    <text evidence="4">The sequence shown here is derived from an EMBL/GenBank/DDBJ whole genome shotgun (WGS) entry which is preliminary data.</text>
</comment>
<accession>A0A0F0L806</accession>
<protein>
    <recommendedName>
        <fullName evidence="3">HIRAN domain-containing protein</fullName>
    </recommendedName>
</protein>
<proteinExistence type="predicted"/>
<keyword evidence="1" id="KW-0479">Metal-binding</keyword>
<evidence type="ECO:0000259" key="3">
    <source>
        <dbReference type="Pfam" id="PF08797"/>
    </source>
</evidence>
<evidence type="ECO:0000313" key="5">
    <source>
        <dbReference type="Proteomes" id="UP000033640"/>
    </source>
</evidence>
<dbReference type="Gene3D" id="3.30.70.2330">
    <property type="match status" value="1"/>
</dbReference>
<feature type="domain" description="HIRAN" evidence="3">
    <location>
        <begin position="128"/>
        <end position="174"/>
    </location>
</feature>